<feature type="compositionally biased region" description="Basic residues" evidence="1">
    <location>
        <begin position="62"/>
        <end position="72"/>
    </location>
</feature>
<feature type="region of interest" description="Disordered" evidence="1">
    <location>
        <begin position="23"/>
        <end position="125"/>
    </location>
</feature>
<feature type="compositionally biased region" description="Polar residues" evidence="1">
    <location>
        <begin position="326"/>
        <end position="335"/>
    </location>
</feature>
<feature type="region of interest" description="Disordered" evidence="1">
    <location>
        <begin position="809"/>
        <end position="837"/>
    </location>
</feature>
<feature type="compositionally biased region" description="Basic and acidic residues" evidence="1">
    <location>
        <begin position="73"/>
        <end position="86"/>
    </location>
</feature>
<sequence>MAPHRVAGAATVSPYVYDARQERATSGQTLVHASSPVSGGAGAVTSATAATNVNENADRGAPHGKGKKPKAKPRAERPPRQEEEMRFNTGPRSLRPPPASRGVRRGFRIPGRTYPEDQNGIPDYPPPSFQEAMTTPPVSVCSSTTSLPLAPTLPLIIPANIPEEPQVSIVQPVEEPRESIDQPVAQVVTTDPQGADNDVDFEGEMFIIDRNSVPVCSTDLPSGAALEERVKSDWLKRRGTEFPNKSSALMNHSSASKPLSDGINALTRGRSAKKLLTPLLIDPDPKNDDFGPIPVSPKRRFLSLSPLKTIFPPRSPVHEDRATLSAHPSPTSPYHTSRSIFFRSSSSLATASFLRLPLLSPPPPHTGKREPLSRRIFRRDRSKQNSDGLHQNAEPIETWEVVEEETYAGVDELGNETVIHPRSLLSAIESIQQHSNGNGDTSPTKSVSFSLGTPYMSDASRAKRSLMVPESSEEERRTLRIPSPQASQETFLRDWKGSSQLFLDRSVHRNRSPTPGASESTHRSPTFLASESTTSLNSGPPLVSVRVRAVSPSPAPSLTVLKHVAQVAHPSPLRLGTNTTHSLVGDQSAAEAAMYQKALDTPLPMTPTLYHQFDLDGSVAAFNDEDILSDLPVLSAGTSPRLLTNPISEDHHRIAPALTAAPATTTSRMATPPPPSGPSTMSVTTEVVKSNSLEEPITPSRHHYAGRPLPRPPPSASVPTNTNRVHVVDSVYASSDPTLTLRNNPLSTCPEGLLIDLEDTTLDTIPASRSSTPLSSERYTSQPHLPLAQVQAQASSSSVNLMRDPRMLNISSSRSPLSGSRHSPGAAIQQNSSAPNNVLSDLTDLDLLVSRLADADPNGTDYDVSSGHHGWNGTRLKQPPDASPAFRDNWASQYRFDLDDDLEPELEPVIEPEFEPEPQRCNRQPYNTYDHIQQQRDFVHSDLHPPAPQRQYLAHRAY</sequence>
<gene>
    <name evidence="2" type="ORF">JR316_006711</name>
</gene>
<feature type="region of interest" description="Disordered" evidence="1">
    <location>
        <begin position="313"/>
        <end position="335"/>
    </location>
</feature>
<evidence type="ECO:0000313" key="2">
    <source>
        <dbReference type="EMBL" id="KAG5168118.1"/>
    </source>
</evidence>
<organism evidence="2">
    <name type="scientific">Psilocybe cubensis</name>
    <name type="common">Psychedelic mushroom</name>
    <name type="synonym">Stropharia cubensis</name>
    <dbReference type="NCBI Taxonomy" id="181762"/>
    <lineage>
        <taxon>Eukaryota</taxon>
        <taxon>Fungi</taxon>
        <taxon>Dikarya</taxon>
        <taxon>Basidiomycota</taxon>
        <taxon>Agaricomycotina</taxon>
        <taxon>Agaricomycetes</taxon>
        <taxon>Agaricomycetidae</taxon>
        <taxon>Agaricales</taxon>
        <taxon>Agaricineae</taxon>
        <taxon>Strophariaceae</taxon>
        <taxon>Psilocybe</taxon>
    </lineage>
</organism>
<evidence type="ECO:0000256" key="1">
    <source>
        <dbReference type="SAM" id="MobiDB-lite"/>
    </source>
</evidence>
<feature type="region of interest" description="Disordered" evidence="1">
    <location>
        <begin position="864"/>
        <end position="884"/>
    </location>
</feature>
<feature type="region of interest" description="Disordered" evidence="1">
    <location>
        <begin position="433"/>
        <end position="490"/>
    </location>
</feature>
<protein>
    <submittedName>
        <fullName evidence="2">Uncharacterized protein</fullName>
    </submittedName>
</protein>
<feature type="region of interest" description="Disordered" evidence="1">
    <location>
        <begin position="504"/>
        <end position="540"/>
    </location>
</feature>
<feature type="compositionally biased region" description="Polar residues" evidence="1">
    <location>
        <begin position="512"/>
        <end position="538"/>
    </location>
</feature>
<comment type="caution">
    <text evidence="2">The sequence shown here is derived from an EMBL/GenBank/DDBJ whole genome shotgun (WGS) entry which is preliminary data.</text>
</comment>
<feature type="compositionally biased region" description="Polar residues" evidence="1">
    <location>
        <begin position="433"/>
        <end position="451"/>
    </location>
</feature>
<dbReference type="OrthoDB" id="8062037at2759"/>
<name>A0A8H7XYT0_PSICU</name>
<feature type="region of interest" description="Disordered" evidence="1">
    <location>
        <begin position="356"/>
        <end position="397"/>
    </location>
</feature>
<reference evidence="2" key="1">
    <citation type="submission" date="2021-02" db="EMBL/GenBank/DDBJ databases">
        <title>Psilocybe cubensis genome.</title>
        <authorList>
            <person name="Mckernan K.J."/>
            <person name="Crawford S."/>
            <person name="Trippe A."/>
            <person name="Kane L.T."/>
            <person name="Mclaughlin S."/>
        </authorList>
    </citation>
    <scope>NUCLEOTIDE SEQUENCE [LARGE SCALE GENOMIC DNA]</scope>
    <source>
        <strain evidence="2">MGC-MH-2018</strain>
    </source>
</reference>
<feature type="region of interest" description="Disordered" evidence="1">
    <location>
        <begin position="697"/>
        <end position="721"/>
    </location>
</feature>
<dbReference type="AlphaFoldDB" id="A0A8H7XYT0"/>
<feature type="compositionally biased region" description="Polar residues" evidence="1">
    <location>
        <begin position="828"/>
        <end position="837"/>
    </location>
</feature>
<feature type="compositionally biased region" description="Low complexity" evidence="1">
    <location>
        <begin position="811"/>
        <end position="825"/>
    </location>
</feature>
<dbReference type="EMBL" id="JAFIQS010000006">
    <property type="protein sequence ID" value="KAG5168118.1"/>
    <property type="molecule type" value="Genomic_DNA"/>
</dbReference>
<feature type="compositionally biased region" description="Low complexity" evidence="1">
    <location>
        <begin position="33"/>
        <end position="55"/>
    </location>
</feature>
<accession>A0A8H7XYT0</accession>
<feature type="region of interest" description="Disordered" evidence="1">
    <location>
        <begin position="662"/>
        <end position="682"/>
    </location>
</feature>
<proteinExistence type="predicted"/>